<dbReference type="EMBL" id="JAUQOM010000029">
    <property type="protein sequence ID" value="MDO7837459.1"/>
    <property type="molecule type" value="Genomic_DNA"/>
</dbReference>
<dbReference type="InterPro" id="IPR012337">
    <property type="entry name" value="RNaseH-like_sf"/>
</dbReference>
<dbReference type="PROSITE" id="PS50531">
    <property type="entry name" value="HTH_IS21"/>
    <property type="match status" value="1"/>
</dbReference>
<evidence type="ECO:0000256" key="3">
    <source>
        <dbReference type="ARBA" id="ARBA00023125"/>
    </source>
</evidence>
<keyword evidence="8" id="KW-1185">Reference proteome</keyword>
<keyword evidence="3" id="KW-0238">DNA-binding</keyword>
<protein>
    <submittedName>
        <fullName evidence="7">IS21 family transposase</fullName>
    </submittedName>
</protein>
<dbReference type="Pfam" id="PF00665">
    <property type="entry name" value="rve"/>
    <property type="match status" value="1"/>
</dbReference>
<dbReference type="InterPro" id="IPR009057">
    <property type="entry name" value="Homeodomain-like_sf"/>
</dbReference>
<dbReference type="Pfam" id="PF22483">
    <property type="entry name" value="Mu-transpos_C_2"/>
    <property type="match status" value="1"/>
</dbReference>
<dbReference type="SUPFAM" id="SSF53098">
    <property type="entry name" value="Ribonuclease H-like"/>
    <property type="match status" value="1"/>
</dbReference>
<comment type="caution">
    <text evidence="7">The sequence shown here is derived from an EMBL/GenBank/DDBJ whole genome shotgun (WGS) entry which is preliminary data.</text>
</comment>
<dbReference type="InterPro" id="IPR001584">
    <property type="entry name" value="Integrase_cat-core"/>
</dbReference>
<comment type="similarity">
    <text evidence="1">Belongs to the transposase IS21/IS408/IS1162 family.</text>
</comment>
<dbReference type="Proteomes" id="UP001176471">
    <property type="component" value="Unassembled WGS sequence"/>
</dbReference>
<gene>
    <name evidence="7" type="primary">istA</name>
    <name evidence="7" type="ORF">Q4610_20660</name>
</gene>
<evidence type="ECO:0000259" key="6">
    <source>
        <dbReference type="PROSITE" id="PS50994"/>
    </source>
</evidence>
<evidence type="ECO:0000256" key="1">
    <source>
        <dbReference type="ARBA" id="ARBA00009277"/>
    </source>
</evidence>
<dbReference type="InterPro" id="IPR036397">
    <property type="entry name" value="RNaseH_sf"/>
</dbReference>
<evidence type="ECO:0000259" key="5">
    <source>
        <dbReference type="PROSITE" id="PS50531"/>
    </source>
</evidence>
<evidence type="ECO:0000313" key="7">
    <source>
        <dbReference type="EMBL" id="MDO7837459.1"/>
    </source>
</evidence>
<dbReference type="NCBIfam" id="NF033546">
    <property type="entry name" value="transpos_IS21"/>
    <property type="match status" value="1"/>
</dbReference>
<evidence type="ECO:0000313" key="8">
    <source>
        <dbReference type="Proteomes" id="UP001176471"/>
    </source>
</evidence>
<dbReference type="PANTHER" id="PTHR35004">
    <property type="entry name" value="TRANSPOSASE RV3428C-RELATED"/>
    <property type="match status" value="1"/>
</dbReference>
<dbReference type="Gene3D" id="3.30.420.10">
    <property type="entry name" value="Ribonuclease H-like superfamily/Ribonuclease H"/>
    <property type="match status" value="1"/>
</dbReference>
<organism evidence="7 8">
    <name type="scientific">Sphingobium cyanobacteriorum</name>
    <dbReference type="NCBI Taxonomy" id="3063954"/>
    <lineage>
        <taxon>Bacteria</taxon>
        <taxon>Pseudomonadati</taxon>
        <taxon>Pseudomonadota</taxon>
        <taxon>Alphaproteobacteria</taxon>
        <taxon>Sphingomonadales</taxon>
        <taxon>Sphingomonadaceae</taxon>
        <taxon>Sphingobium</taxon>
    </lineage>
</organism>
<dbReference type="RefSeq" id="WP_204731836.1">
    <property type="nucleotide sequence ID" value="NZ_JAUQOM010000029.1"/>
</dbReference>
<dbReference type="PANTHER" id="PTHR35004:SF7">
    <property type="entry name" value="INTEGRASE PROTEIN"/>
    <property type="match status" value="1"/>
</dbReference>
<sequence>MVKQAPRSKWIEGRQAMQAPEDVQTMLKLASLGWGAKRISRELGCSRNTVRSYLRQGGWQPYRSPQRPGRLTPYSEWLTERFRQHRGNCDVVRQELEREHGVTVSLRTVERAVAHLRREVLAQTAATVRFETPPGHQLQIDFGTVRVPIDDEQIKVHLFVATLGYSRRTYVAMFLHERQSAWLQGLEGAFRHFGGTTREVLIDNARALVSEHDVQTREVAFNDRFHAFCRYWGVTPRACAPYRARTKGKDERGVGYVKRNAIAGHRFASLEELQAHLARWMREVADVRVHGTTAEQPIDRFERDERRALAPLAAKAPFLQVRELSRRVHTDACIELDTNRYSVPFKLIGESVTVIVAERLVRVLYAGQEVACHAQNAGRRTSIIERSHLVGIVGAHLVGVSWLARPTTAAPTPAAPAELLRPLAEYETALGGGW</sequence>
<feature type="domain" description="Integrase catalytic" evidence="6">
    <location>
        <begin position="129"/>
        <end position="305"/>
    </location>
</feature>
<keyword evidence="2" id="KW-0815">Transposition</keyword>
<dbReference type="InterPro" id="IPR054353">
    <property type="entry name" value="IstA-like_C"/>
</dbReference>
<dbReference type="PROSITE" id="PS50994">
    <property type="entry name" value="INTEGRASE"/>
    <property type="match status" value="1"/>
</dbReference>
<dbReference type="Gene3D" id="1.10.10.60">
    <property type="entry name" value="Homeodomain-like"/>
    <property type="match status" value="1"/>
</dbReference>
<accession>A0ABT8ZU07</accession>
<name>A0ABT8ZU07_9SPHN</name>
<proteinExistence type="inferred from homology"/>
<keyword evidence="4" id="KW-0233">DNA recombination</keyword>
<dbReference type="InterPro" id="IPR017894">
    <property type="entry name" value="HTH_IS21_transposase_type"/>
</dbReference>
<dbReference type="SUPFAM" id="SSF46689">
    <property type="entry name" value="Homeodomain-like"/>
    <property type="match status" value="1"/>
</dbReference>
<evidence type="ECO:0000256" key="2">
    <source>
        <dbReference type="ARBA" id="ARBA00022578"/>
    </source>
</evidence>
<feature type="domain" description="HTH IS21-type" evidence="5">
    <location>
        <begin position="21"/>
        <end position="82"/>
    </location>
</feature>
<reference evidence="7" key="1">
    <citation type="submission" date="2023-07" db="EMBL/GenBank/DDBJ databases">
        <title>Bacterial whole genome sequence for Sphingobium sp. HBC34.</title>
        <authorList>
            <person name="Le V."/>
            <person name="Ko S.-R."/>
            <person name="Ahn C.-Y."/>
            <person name="Oh H.-M."/>
        </authorList>
    </citation>
    <scope>NUCLEOTIDE SEQUENCE</scope>
    <source>
        <strain evidence="7">HBC34</strain>
    </source>
</reference>
<evidence type="ECO:0000256" key="4">
    <source>
        <dbReference type="ARBA" id="ARBA00023172"/>
    </source>
</evidence>